<dbReference type="InterPro" id="IPR037151">
    <property type="entry name" value="AlkB-like_sf"/>
</dbReference>
<dbReference type="InterPro" id="IPR005123">
    <property type="entry name" value="Oxoglu/Fe-dep_dioxygenase_dom"/>
</dbReference>
<dbReference type="Gene3D" id="2.60.120.590">
    <property type="entry name" value="Alpha-ketoglutarate-dependent dioxygenase AlkB-like"/>
    <property type="match status" value="1"/>
</dbReference>
<evidence type="ECO:0000256" key="1">
    <source>
        <dbReference type="ARBA" id="ARBA00022723"/>
    </source>
</evidence>
<dbReference type="AlphaFoldDB" id="A0A1G4K4U3"/>
<evidence type="ECO:0000313" key="7">
    <source>
        <dbReference type="EMBL" id="SCU98737.1"/>
    </source>
</evidence>
<evidence type="ECO:0000259" key="6">
    <source>
        <dbReference type="PROSITE" id="PS51999"/>
    </source>
</evidence>
<dbReference type="Proteomes" id="UP000191144">
    <property type="component" value="Chromosome G"/>
</dbReference>
<accession>A0A1G4K4U3</accession>
<evidence type="ECO:0000256" key="4">
    <source>
        <dbReference type="PROSITE-ProRule" id="PRU01343"/>
    </source>
</evidence>
<keyword evidence="8" id="KW-1185">Reference proteome</keyword>
<evidence type="ECO:0000256" key="2">
    <source>
        <dbReference type="ARBA" id="ARBA00022771"/>
    </source>
</evidence>
<dbReference type="PROSITE" id="PS51999">
    <property type="entry name" value="ZF_GRF"/>
    <property type="match status" value="1"/>
</dbReference>
<keyword evidence="3" id="KW-0862">Zinc</keyword>
<keyword evidence="2 4" id="KW-0863">Zinc-finger</keyword>
<keyword evidence="1" id="KW-0479">Metal-binding</keyword>
<feature type="domain" description="GRF-type" evidence="6">
    <location>
        <begin position="320"/>
        <end position="371"/>
    </location>
</feature>
<dbReference type="InterPro" id="IPR010666">
    <property type="entry name" value="Znf_GRF"/>
</dbReference>
<dbReference type="InterPro" id="IPR027450">
    <property type="entry name" value="AlkB-like"/>
</dbReference>
<evidence type="ECO:0000259" key="5">
    <source>
        <dbReference type="PROSITE" id="PS51471"/>
    </source>
</evidence>
<feature type="domain" description="Fe2OG dioxygenase" evidence="5">
    <location>
        <begin position="203"/>
        <end position="313"/>
    </location>
</feature>
<dbReference type="SUPFAM" id="SSF51197">
    <property type="entry name" value="Clavaminate synthase-like"/>
    <property type="match status" value="1"/>
</dbReference>
<dbReference type="EMBL" id="LT598484">
    <property type="protein sequence ID" value="SCU98737.1"/>
    <property type="molecule type" value="Genomic_DNA"/>
</dbReference>
<dbReference type="GO" id="GO:0006307">
    <property type="term" value="P:DNA alkylation repair"/>
    <property type="evidence" value="ECO:0007669"/>
    <property type="project" value="InterPro"/>
</dbReference>
<dbReference type="GO" id="GO:0051213">
    <property type="term" value="F:dioxygenase activity"/>
    <property type="evidence" value="ECO:0007669"/>
    <property type="project" value="InterPro"/>
</dbReference>
<dbReference type="PANTHER" id="PTHR31212:SF4">
    <property type="entry name" value="ALPHA-KETOGLUTARATE-DEPENDENT DIOXYGENASE ALKB HOMOLOG 3"/>
    <property type="match status" value="1"/>
</dbReference>
<evidence type="ECO:0000313" key="8">
    <source>
        <dbReference type="Proteomes" id="UP000191144"/>
    </source>
</evidence>
<organism evidence="7 8">
    <name type="scientific">Lachancea meyersii CBS 8951</name>
    <dbReference type="NCBI Taxonomy" id="1266667"/>
    <lineage>
        <taxon>Eukaryota</taxon>
        <taxon>Fungi</taxon>
        <taxon>Dikarya</taxon>
        <taxon>Ascomycota</taxon>
        <taxon>Saccharomycotina</taxon>
        <taxon>Saccharomycetes</taxon>
        <taxon>Saccharomycetales</taxon>
        <taxon>Saccharomycetaceae</taxon>
        <taxon>Lachancea</taxon>
    </lineage>
</organism>
<proteinExistence type="predicted"/>
<dbReference type="Pfam" id="PF13532">
    <property type="entry name" value="2OG-FeII_Oxy_2"/>
    <property type="match status" value="1"/>
</dbReference>
<dbReference type="GO" id="GO:0008270">
    <property type="term" value="F:zinc ion binding"/>
    <property type="evidence" value="ECO:0007669"/>
    <property type="project" value="UniProtKB-KW"/>
</dbReference>
<dbReference type="CDD" id="cd14279">
    <property type="entry name" value="CUE"/>
    <property type="match status" value="1"/>
</dbReference>
<dbReference type="PANTHER" id="PTHR31212">
    <property type="entry name" value="ALPHA-KETOGLUTARATE-DEPENDENT DIOXYGENASE ALKB HOMOLOG 3"/>
    <property type="match status" value="1"/>
</dbReference>
<protein>
    <submittedName>
        <fullName evidence="7">LAME_0G00364g1_1</fullName>
    </submittedName>
</protein>
<evidence type="ECO:0000256" key="3">
    <source>
        <dbReference type="ARBA" id="ARBA00022833"/>
    </source>
</evidence>
<name>A0A1G4K4U3_9SACH</name>
<reference evidence="8" key="1">
    <citation type="submission" date="2016-03" db="EMBL/GenBank/DDBJ databases">
        <authorList>
            <person name="Devillers Hugo."/>
        </authorList>
    </citation>
    <scope>NUCLEOTIDE SEQUENCE [LARGE SCALE GENOMIC DNA]</scope>
</reference>
<gene>
    <name evidence="7" type="ORF">LAME_0G00364G</name>
</gene>
<dbReference type="PROSITE" id="PS51471">
    <property type="entry name" value="FE2OG_OXY"/>
    <property type="match status" value="1"/>
</dbReference>
<dbReference type="OrthoDB" id="545910at2759"/>
<sequence>MSRTTDEKLVELRQLFPDYDSAGLLDVLVSCDGSLKRTKLLLGATSEGEPEPRTKRFKSQQTLSRFVKDTRVAATTVMSRSSKPIALHTKVEIETALKYCTYHTNVLPEDLAERLLQVTLNDPHYKATEFWLFGKKCTSNHLSRIFLPTTRPDALYYNGKQVTDYGVYCDEMMVTQVLIEDIVNEALSQRVRLPFQTKSDRWQAQAALSNKYERDSNLDWHSDRLTNIGPHPIIASLSLGFSREFRVRKTYPSDSQIYSIKPQHNSLLIMHAGFQEEYKHCVPLLPTRSRISTEDLHPTAGARRINITYRNYLIKDAIFCKLCGAPMDLRRMFKDPEKRGKYFYQCSKSYTEQNGFNEGNECKGFSYANFDNDPPLTDNEDHCSSWLDEDDIEPRAHSGTVRQAEA</sequence>
<dbReference type="InterPro" id="IPR032854">
    <property type="entry name" value="ALKBH3"/>
</dbReference>